<dbReference type="AlphaFoldDB" id="A0A2M4D603"/>
<protein>
    <submittedName>
        <fullName evidence="1">Putative secreted protein</fullName>
    </submittedName>
</protein>
<evidence type="ECO:0000313" key="1">
    <source>
        <dbReference type="EMBL" id="MBW72969.1"/>
    </source>
</evidence>
<dbReference type="EMBL" id="GGFL01008791">
    <property type="protein sequence ID" value="MBW72969.1"/>
    <property type="molecule type" value="Transcribed_RNA"/>
</dbReference>
<reference evidence="1" key="1">
    <citation type="submission" date="2018-01" db="EMBL/GenBank/DDBJ databases">
        <title>An insight into the sialome of Amazonian anophelines.</title>
        <authorList>
            <person name="Ribeiro J.M."/>
            <person name="Scarpassa V."/>
            <person name="Calvo E."/>
        </authorList>
    </citation>
    <scope>NUCLEOTIDE SEQUENCE</scope>
</reference>
<proteinExistence type="predicted"/>
<sequence>MISALRFAHFIDRIIATVLIPVESRVDTGAIPIDLRIFQVDLFAASGMAWRIVHDSVGTTDRFIALSAASTPIVARVVQILG</sequence>
<organism evidence="1">
    <name type="scientific">Anopheles darlingi</name>
    <name type="common">Mosquito</name>
    <dbReference type="NCBI Taxonomy" id="43151"/>
    <lineage>
        <taxon>Eukaryota</taxon>
        <taxon>Metazoa</taxon>
        <taxon>Ecdysozoa</taxon>
        <taxon>Arthropoda</taxon>
        <taxon>Hexapoda</taxon>
        <taxon>Insecta</taxon>
        <taxon>Pterygota</taxon>
        <taxon>Neoptera</taxon>
        <taxon>Endopterygota</taxon>
        <taxon>Diptera</taxon>
        <taxon>Nematocera</taxon>
        <taxon>Culicoidea</taxon>
        <taxon>Culicidae</taxon>
        <taxon>Anophelinae</taxon>
        <taxon>Anopheles</taxon>
    </lineage>
</organism>
<name>A0A2M4D603_ANODA</name>
<accession>A0A2M4D603</accession>